<evidence type="ECO:0000256" key="2">
    <source>
        <dbReference type="ARBA" id="ARBA00008821"/>
    </source>
</evidence>
<feature type="transmembrane region" description="Helical" evidence="6">
    <location>
        <begin position="222"/>
        <end position="242"/>
    </location>
</feature>
<keyword evidence="4 6" id="KW-1133">Transmembrane helix</keyword>
<evidence type="ECO:0000256" key="4">
    <source>
        <dbReference type="ARBA" id="ARBA00022989"/>
    </source>
</evidence>
<feature type="transmembrane region" description="Helical" evidence="6">
    <location>
        <begin position="41"/>
        <end position="60"/>
    </location>
</feature>
<comment type="similarity">
    <text evidence="2">Belongs to the nucleobase:cation symporter-2 (NCS2) (TC 2.A.40) family.</text>
</comment>
<dbReference type="PANTHER" id="PTHR11119">
    <property type="entry name" value="XANTHINE-URACIL / VITAMIN C PERMEASE FAMILY MEMBER"/>
    <property type="match status" value="1"/>
</dbReference>
<dbReference type="Proteomes" id="UP000325315">
    <property type="component" value="Unassembled WGS sequence"/>
</dbReference>
<feature type="transmembrane region" description="Helical" evidence="6">
    <location>
        <begin position="404"/>
        <end position="428"/>
    </location>
</feature>
<dbReference type="AlphaFoldDB" id="A0A5B6V1F5"/>
<keyword evidence="8" id="KW-1185">Reference proteome</keyword>
<comment type="caution">
    <text evidence="7">The sequence shown here is derived from an EMBL/GenBank/DDBJ whole genome shotgun (WGS) entry which is preliminary data.</text>
</comment>
<reference evidence="8" key="1">
    <citation type="journal article" date="2019" name="Plant Biotechnol. J.">
        <title>Genome sequencing of the Australian wild diploid species Gossypium australe highlights disease resistance and delayed gland morphogenesis.</title>
        <authorList>
            <person name="Cai Y."/>
            <person name="Cai X."/>
            <person name="Wang Q."/>
            <person name="Wang P."/>
            <person name="Zhang Y."/>
            <person name="Cai C."/>
            <person name="Xu Y."/>
            <person name="Wang K."/>
            <person name="Zhou Z."/>
            <person name="Wang C."/>
            <person name="Geng S."/>
            <person name="Li B."/>
            <person name="Dong Q."/>
            <person name="Hou Y."/>
            <person name="Wang H."/>
            <person name="Ai P."/>
            <person name="Liu Z."/>
            <person name="Yi F."/>
            <person name="Sun M."/>
            <person name="An G."/>
            <person name="Cheng J."/>
            <person name="Zhang Y."/>
            <person name="Shi Q."/>
            <person name="Xie Y."/>
            <person name="Shi X."/>
            <person name="Chang Y."/>
            <person name="Huang F."/>
            <person name="Chen Y."/>
            <person name="Hong S."/>
            <person name="Mi L."/>
            <person name="Sun Q."/>
            <person name="Zhang L."/>
            <person name="Zhou B."/>
            <person name="Peng R."/>
            <person name="Zhang X."/>
            <person name="Liu F."/>
        </authorList>
    </citation>
    <scope>NUCLEOTIDE SEQUENCE [LARGE SCALE GENOMIC DNA]</scope>
    <source>
        <strain evidence="8">cv. PA1801</strain>
    </source>
</reference>
<feature type="transmembrane region" description="Helical" evidence="6">
    <location>
        <begin position="285"/>
        <end position="306"/>
    </location>
</feature>
<keyword evidence="5 6" id="KW-0472">Membrane</keyword>
<feature type="transmembrane region" description="Helical" evidence="6">
    <location>
        <begin position="134"/>
        <end position="154"/>
    </location>
</feature>
<dbReference type="GO" id="GO:0022857">
    <property type="term" value="F:transmembrane transporter activity"/>
    <property type="evidence" value="ECO:0007669"/>
    <property type="project" value="InterPro"/>
</dbReference>
<evidence type="ECO:0000313" key="8">
    <source>
        <dbReference type="Proteomes" id="UP000325315"/>
    </source>
</evidence>
<feature type="transmembrane region" description="Helical" evidence="6">
    <location>
        <begin position="72"/>
        <end position="90"/>
    </location>
</feature>
<gene>
    <name evidence="7" type="ORF">EPI10_029411</name>
</gene>
<evidence type="ECO:0000256" key="6">
    <source>
        <dbReference type="SAM" id="Phobius"/>
    </source>
</evidence>
<feature type="transmembrane region" description="Helical" evidence="6">
    <location>
        <begin position="160"/>
        <end position="179"/>
    </location>
</feature>
<dbReference type="EMBL" id="SMMG02000009">
    <property type="protein sequence ID" value="KAA3462978.1"/>
    <property type="molecule type" value="Genomic_DNA"/>
</dbReference>
<evidence type="ECO:0000256" key="5">
    <source>
        <dbReference type="ARBA" id="ARBA00023136"/>
    </source>
</evidence>
<dbReference type="Pfam" id="PF00860">
    <property type="entry name" value="Xan_ur_permease"/>
    <property type="match status" value="2"/>
</dbReference>
<dbReference type="GO" id="GO:0016020">
    <property type="term" value="C:membrane"/>
    <property type="evidence" value="ECO:0007669"/>
    <property type="project" value="UniProtKB-SubCell"/>
</dbReference>
<dbReference type="InterPro" id="IPR006043">
    <property type="entry name" value="NCS2"/>
</dbReference>
<accession>A0A5B6V1F5</accession>
<evidence type="ECO:0000256" key="3">
    <source>
        <dbReference type="ARBA" id="ARBA00022692"/>
    </source>
</evidence>
<proteinExistence type="inferred from homology"/>
<keyword evidence="3 6" id="KW-0812">Transmembrane</keyword>
<name>A0A5B6V1F5_9ROSI</name>
<protein>
    <submittedName>
        <fullName evidence="7">Nucleobase-ascorbate transporter 4-like</fullName>
    </submittedName>
</protein>
<feature type="transmembrane region" description="Helical" evidence="6">
    <location>
        <begin position="96"/>
        <end position="113"/>
    </location>
</feature>
<feature type="transmembrane region" description="Helical" evidence="6">
    <location>
        <begin position="477"/>
        <end position="497"/>
    </location>
</feature>
<organism evidence="7 8">
    <name type="scientific">Gossypium australe</name>
    <dbReference type="NCBI Taxonomy" id="47621"/>
    <lineage>
        <taxon>Eukaryota</taxon>
        <taxon>Viridiplantae</taxon>
        <taxon>Streptophyta</taxon>
        <taxon>Embryophyta</taxon>
        <taxon>Tracheophyta</taxon>
        <taxon>Spermatophyta</taxon>
        <taxon>Magnoliopsida</taxon>
        <taxon>eudicotyledons</taxon>
        <taxon>Gunneridae</taxon>
        <taxon>Pentapetalae</taxon>
        <taxon>rosids</taxon>
        <taxon>malvids</taxon>
        <taxon>Malvales</taxon>
        <taxon>Malvaceae</taxon>
        <taxon>Malvoideae</taxon>
        <taxon>Gossypium</taxon>
    </lineage>
</organism>
<sequence>MAAGGGKSDDFQPFPVKDQLPGVDFCLSSTPSWPEAVLLGFQHYLVMLGTTVIISSIIVPLMGGGNVEKADVINTVLFVAGINTLLQTLFGSRLPVVIGGSYAFIIPTISIALSRRHSIFVDPHRRFKASMRDVQGSLIVASFFTMVIGFFGFWRIISRFFSPLAAIPLVILTGLGLYAQGFPQLARCIEIGLPALVAVVFISQYVPHFLKSRRGIFERFAILFSVAIIWAFAEILTAAGAYDNRAPQTQFSCRTDRSGLISAAPWIRFPYPFQWGRPRFNAGDAVAVIAASFVAIIESTGTFITASRYASATPMPPSVLSRGVGWLGVGLLLDGLFGTGSGSTASVYGSPSSIFYHLVGTKSIVGSDSIQDNTHKSLCKCLNNSRNRTLLVSLGKFGAVLASIPLPIMAALYCVLFAYVASAGLGLLQFCNLNSFRTKFIVGFSVFMGLSVPQYFNQYLLVSGHGPVHTRSTWFNNVMQVIFSSPATVGFIVAFFLDCTHSYGHSSVRRDSGRHWWEKFRNFNTDTRSEEFYSLPANLNRFFPSF</sequence>
<dbReference type="OrthoDB" id="1641903at2759"/>
<evidence type="ECO:0000313" key="7">
    <source>
        <dbReference type="EMBL" id="KAA3462978.1"/>
    </source>
</evidence>
<evidence type="ECO:0000256" key="1">
    <source>
        <dbReference type="ARBA" id="ARBA00004141"/>
    </source>
</evidence>
<feature type="transmembrane region" description="Helical" evidence="6">
    <location>
        <begin position="440"/>
        <end position="457"/>
    </location>
</feature>
<comment type="subcellular location">
    <subcellularLocation>
        <location evidence="1">Membrane</location>
        <topology evidence="1">Multi-pass membrane protein</topology>
    </subcellularLocation>
</comment>